<comment type="caution">
    <text evidence="1">The sequence shown here is derived from an EMBL/GenBank/DDBJ whole genome shotgun (WGS) entry which is preliminary data.</text>
</comment>
<dbReference type="EMBL" id="LPLU01000120">
    <property type="protein sequence ID" value="KWK67906.1"/>
    <property type="molecule type" value="Genomic_DNA"/>
</dbReference>
<protein>
    <submittedName>
        <fullName evidence="1">Uncharacterized protein</fullName>
    </submittedName>
</protein>
<organism evidence="1 2">
    <name type="scientific">Burkholderia ubonensis</name>
    <dbReference type="NCBI Taxonomy" id="101571"/>
    <lineage>
        <taxon>Bacteria</taxon>
        <taxon>Pseudomonadati</taxon>
        <taxon>Pseudomonadota</taxon>
        <taxon>Betaproteobacteria</taxon>
        <taxon>Burkholderiales</taxon>
        <taxon>Burkholderiaceae</taxon>
        <taxon>Burkholderia</taxon>
        <taxon>Burkholderia cepacia complex</taxon>
    </lineage>
</organism>
<gene>
    <name evidence="1" type="ORF">WM16_25850</name>
</gene>
<dbReference type="AlphaFoldDB" id="A0A108C4I5"/>
<reference evidence="1 2" key="1">
    <citation type="submission" date="2015-11" db="EMBL/GenBank/DDBJ databases">
        <title>Expanding the genomic diversity of Burkholderia species for the development of highly accurate diagnostics.</title>
        <authorList>
            <person name="Sahl J."/>
            <person name="Keim P."/>
            <person name="Wagner D."/>
        </authorList>
    </citation>
    <scope>NUCLEOTIDE SEQUENCE [LARGE SCALE GENOMIC DNA]</scope>
    <source>
        <strain evidence="1 2">MSMB782WGS</strain>
    </source>
</reference>
<name>A0A108C4I5_9BURK</name>
<sequence length="61" mass="6219">MPAGACRARAAAWQAWTTPGASAGSAPCCSQCSATGHSVLTKRLWKNAKCPIASTPISRCA</sequence>
<evidence type="ECO:0000313" key="2">
    <source>
        <dbReference type="Proteomes" id="UP000065504"/>
    </source>
</evidence>
<accession>A0A108C4I5</accession>
<proteinExistence type="predicted"/>
<evidence type="ECO:0000313" key="1">
    <source>
        <dbReference type="EMBL" id="KWK67906.1"/>
    </source>
</evidence>
<dbReference type="Proteomes" id="UP000065504">
    <property type="component" value="Unassembled WGS sequence"/>
</dbReference>